<evidence type="ECO:0000259" key="3">
    <source>
        <dbReference type="PROSITE" id="PS50977"/>
    </source>
</evidence>
<feature type="DNA-binding region" description="H-T-H motif" evidence="2">
    <location>
        <begin position="35"/>
        <end position="54"/>
    </location>
</feature>
<accession>A0A5C1QD19</accession>
<dbReference type="InterPro" id="IPR001647">
    <property type="entry name" value="HTH_TetR"/>
</dbReference>
<dbReference type="PANTHER" id="PTHR43479">
    <property type="entry name" value="ACREF/ENVCD OPERON REPRESSOR-RELATED"/>
    <property type="match status" value="1"/>
</dbReference>
<dbReference type="InterPro" id="IPR009057">
    <property type="entry name" value="Homeodomain-like_sf"/>
</dbReference>
<dbReference type="InterPro" id="IPR023772">
    <property type="entry name" value="DNA-bd_HTH_TetR-type_CS"/>
</dbReference>
<gene>
    <name evidence="4" type="ORF">EW093_15095</name>
</gene>
<name>A0A5C1QD19_9SPIO</name>
<feature type="domain" description="HTH tetR-type" evidence="3">
    <location>
        <begin position="12"/>
        <end position="72"/>
    </location>
</feature>
<dbReference type="Pfam" id="PF00440">
    <property type="entry name" value="TetR_N"/>
    <property type="match status" value="1"/>
</dbReference>
<reference evidence="4 5" key="2">
    <citation type="submission" date="2019-09" db="EMBL/GenBank/DDBJ databases">
        <title>Complete Genome Sequence and Methylome Analysis of free living Spirochaetas.</title>
        <authorList>
            <person name="Leshcheva N."/>
            <person name="Mikheeva N."/>
        </authorList>
    </citation>
    <scope>NUCLEOTIDE SEQUENCE [LARGE SCALE GENOMIC DNA]</scope>
    <source>
        <strain evidence="4 5">P</strain>
    </source>
</reference>
<dbReference type="PRINTS" id="PR00455">
    <property type="entry name" value="HTHTETR"/>
</dbReference>
<keyword evidence="1 2" id="KW-0238">DNA-binding</keyword>
<dbReference type="RefSeq" id="WP_149569199.1">
    <property type="nucleotide sequence ID" value="NZ_CP035807.1"/>
</dbReference>
<dbReference type="EMBL" id="CP035807">
    <property type="protein sequence ID" value="QEN05965.1"/>
    <property type="molecule type" value="Genomic_DNA"/>
</dbReference>
<dbReference type="PANTHER" id="PTHR43479:SF11">
    <property type="entry name" value="ACREF_ENVCD OPERON REPRESSOR-RELATED"/>
    <property type="match status" value="1"/>
</dbReference>
<dbReference type="KEGG" id="sper:EW093_15095"/>
<dbReference type="Proteomes" id="UP000323824">
    <property type="component" value="Chromosome"/>
</dbReference>
<dbReference type="PROSITE" id="PS50977">
    <property type="entry name" value="HTH_TETR_2"/>
    <property type="match status" value="1"/>
</dbReference>
<evidence type="ECO:0000256" key="1">
    <source>
        <dbReference type="ARBA" id="ARBA00023125"/>
    </source>
</evidence>
<reference evidence="4 5" key="1">
    <citation type="submission" date="2019-02" db="EMBL/GenBank/DDBJ databases">
        <authorList>
            <person name="Fomenkov A."/>
            <person name="Dubinina G."/>
            <person name="Grabovich M."/>
            <person name="Vincze T."/>
            <person name="Roberts R.J."/>
        </authorList>
    </citation>
    <scope>NUCLEOTIDE SEQUENCE [LARGE SCALE GENOMIC DNA]</scope>
    <source>
        <strain evidence="4 5">P</strain>
    </source>
</reference>
<evidence type="ECO:0000313" key="4">
    <source>
        <dbReference type="EMBL" id="QEN05965.1"/>
    </source>
</evidence>
<dbReference type="InterPro" id="IPR050624">
    <property type="entry name" value="HTH-type_Tx_Regulator"/>
</dbReference>
<evidence type="ECO:0000313" key="5">
    <source>
        <dbReference type="Proteomes" id="UP000323824"/>
    </source>
</evidence>
<organism evidence="4 5">
    <name type="scientific">Thiospirochaeta perfilievii</name>
    <dbReference type="NCBI Taxonomy" id="252967"/>
    <lineage>
        <taxon>Bacteria</taxon>
        <taxon>Pseudomonadati</taxon>
        <taxon>Spirochaetota</taxon>
        <taxon>Spirochaetia</taxon>
        <taxon>Spirochaetales</taxon>
        <taxon>Spirochaetaceae</taxon>
        <taxon>Thiospirochaeta</taxon>
    </lineage>
</organism>
<proteinExistence type="predicted"/>
<dbReference type="GO" id="GO:0003677">
    <property type="term" value="F:DNA binding"/>
    <property type="evidence" value="ECO:0007669"/>
    <property type="project" value="UniProtKB-UniRule"/>
</dbReference>
<protein>
    <submittedName>
        <fullName evidence="4">TetR/AcrR family transcriptional regulator</fullName>
    </submittedName>
</protein>
<dbReference type="SUPFAM" id="SSF46689">
    <property type="entry name" value="Homeodomain-like"/>
    <property type="match status" value="1"/>
</dbReference>
<sequence length="212" mass="24552">MGRTELTPKERARRLNIILEASKTIFLKKGYFKTTMEDIAIESGLSRRTMYLYFKNKDELSYEIVLRAFKSLEKMVKESSLSNRCGLDRLRDVSQGYLNYYKTNFADLTFTMFFDFKINTNILGESQIKECLFLISEIINTIDDCLKIGIEDGSIRNTISDTRKSAIAIINIIHATMQKLAVRRDILETASTYSANDLIYEMFDIFFNSIKS</sequence>
<dbReference type="PROSITE" id="PS01081">
    <property type="entry name" value="HTH_TETR_1"/>
    <property type="match status" value="1"/>
</dbReference>
<dbReference type="AlphaFoldDB" id="A0A5C1QD19"/>
<dbReference type="Gene3D" id="1.10.10.60">
    <property type="entry name" value="Homeodomain-like"/>
    <property type="match status" value="1"/>
</dbReference>
<dbReference type="OrthoDB" id="9809994at2"/>
<dbReference type="Gene3D" id="1.10.357.10">
    <property type="entry name" value="Tetracycline Repressor, domain 2"/>
    <property type="match status" value="1"/>
</dbReference>
<evidence type="ECO:0000256" key="2">
    <source>
        <dbReference type="PROSITE-ProRule" id="PRU00335"/>
    </source>
</evidence>
<keyword evidence="5" id="KW-1185">Reference proteome</keyword>